<dbReference type="AlphaFoldDB" id="A0A645IXW3"/>
<keyword evidence="3" id="KW-0560">Oxidoreductase</keyword>
<organism evidence="5">
    <name type="scientific">bioreactor metagenome</name>
    <dbReference type="NCBI Taxonomy" id="1076179"/>
    <lineage>
        <taxon>unclassified sequences</taxon>
        <taxon>metagenomes</taxon>
        <taxon>ecological metagenomes</taxon>
    </lineage>
</organism>
<dbReference type="GO" id="GO:0016491">
    <property type="term" value="F:oxidoreductase activity"/>
    <property type="evidence" value="ECO:0007669"/>
    <property type="project" value="UniProtKB-KW"/>
</dbReference>
<gene>
    <name evidence="5" type="ORF">SDC9_200878</name>
</gene>
<dbReference type="PANTHER" id="PTHR42659:SF2">
    <property type="entry name" value="XANTHINE DEHYDROGENASE SUBUNIT C-RELATED"/>
    <property type="match status" value="1"/>
</dbReference>
<dbReference type="InterPro" id="IPR051312">
    <property type="entry name" value="Diverse_Substr_Oxidored"/>
</dbReference>
<sequence length="95" mass="10297">MNAAVFIEVDPKTKIVNKARFALGSVAATPIRVPVGEEYLIGNVISEKLLSEVAGIVSNAVKPIDDVRSTAVYRQEIAGTLIKRALENAWRTMSN</sequence>
<feature type="domain" description="CO dehydrogenase flavoprotein C-terminal" evidence="4">
    <location>
        <begin position="3"/>
        <end position="89"/>
    </location>
</feature>
<dbReference type="InterPro" id="IPR036683">
    <property type="entry name" value="CO_DH_flav_C_dom_sf"/>
</dbReference>
<protein>
    <recommendedName>
        <fullName evidence="4">CO dehydrogenase flavoprotein C-terminal domain-containing protein</fullName>
    </recommendedName>
</protein>
<dbReference type="InterPro" id="IPR005107">
    <property type="entry name" value="CO_DH_flav_C"/>
</dbReference>
<proteinExistence type="predicted"/>
<dbReference type="PANTHER" id="PTHR42659">
    <property type="entry name" value="XANTHINE DEHYDROGENASE SUBUNIT C-RELATED"/>
    <property type="match status" value="1"/>
</dbReference>
<evidence type="ECO:0000259" key="4">
    <source>
        <dbReference type="SMART" id="SM01092"/>
    </source>
</evidence>
<keyword evidence="1" id="KW-0285">Flavoprotein</keyword>
<evidence type="ECO:0000256" key="1">
    <source>
        <dbReference type="ARBA" id="ARBA00022630"/>
    </source>
</evidence>
<dbReference type="Gene3D" id="3.30.390.50">
    <property type="entry name" value="CO dehydrogenase flavoprotein, C-terminal domain"/>
    <property type="match status" value="1"/>
</dbReference>
<comment type="caution">
    <text evidence="5">The sequence shown here is derived from an EMBL/GenBank/DDBJ whole genome shotgun (WGS) entry which is preliminary data.</text>
</comment>
<evidence type="ECO:0000256" key="2">
    <source>
        <dbReference type="ARBA" id="ARBA00022827"/>
    </source>
</evidence>
<reference evidence="5" key="1">
    <citation type="submission" date="2019-08" db="EMBL/GenBank/DDBJ databases">
        <authorList>
            <person name="Kucharzyk K."/>
            <person name="Murdoch R.W."/>
            <person name="Higgins S."/>
            <person name="Loffler F."/>
        </authorList>
    </citation>
    <scope>NUCLEOTIDE SEQUENCE</scope>
</reference>
<evidence type="ECO:0000313" key="5">
    <source>
        <dbReference type="EMBL" id="MPN53214.1"/>
    </source>
</evidence>
<dbReference type="Pfam" id="PF03450">
    <property type="entry name" value="CO_deh_flav_C"/>
    <property type="match status" value="1"/>
</dbReference>
<accession>A0A645IXW3</accession>
<dbReference type="SUPFAM" id="SSF55447">
    <property type="entry name" value="CO dehydrogenase flavoprotein C-terminal domain-like"/>
    <property type="match status" value="1"/>
</dbReference>
<dbReference type="SMART" id="SM01092">
    <property type="entry name" value="CO_deh_flav_C"/>
    <property type="match status" value="1"/>
</dbReference>
<keyword evidence="2" id="KW-0274">FAD</keyword>
<dbReference type="EMBL" id="VSSQ01120098">
    <property type="protein sequence ID" value="MPN53214.1"/>
    <property type="molecule type" value="Genomic_DNA"/>
</dbReference>
<name>A0A645IXW3_9ZZZZ</name>
<evidence type="ECO:0000256" key="3">
    <source>
        <dbReference type="ARBA" id="ARBA00023002"/>
    </source>
</evidence>